<reference evidence="3" key="1">
    <citation type="journal article" date="2013" name="Genome Biol.">
        <title>Reference genomes and transcriptomes of Nicotiana sylvestris and Nicotiana tomentosiformis.</title>
        <authorList>
            <person name="Sierro N."/>
            <person name="Battey J.N."/>
            <person name="Ouadi S."/>
            <person name="Bovet L."/>
            <person name="Goepfert S."/>
            <person name="Bakaher N."/>
            <person name="Peitsch M.C."/>
            <person name="Ivanov N.V."/>
        </authorList>
    </citation>
    <scope>NUCLEOTIDE SEQUENCE [LARGE SCALE GENOMIC DNA]</scope>
</reference>
<organism evidence="3 4">
    <name type="scientific">Nicotiana sylvestris</name>
    <name type="common">Wood tobacco</name>
    <name type="synonym">South American tobacco</name>
    <dbReference type="NCBI Taxonomy" id="4096"/>
    <lineage>
        <taxon>Eukaryota</taxon>
        <taxon>Viridiplantae</taxon>
        <taxon>Streptophyta</taxon>
        <taxon>Embryophyta</taxon>
        <taxon>Tracheophyta</taxon>
        <taxon>Spermatophyta</taxon>
        <taxon>Magnoliopsida</taxon>
        <taxon>eudicotyledons</taxon>
        <taxon>Gunneridae</taxon>
        <taxon>Pentapetalae</taxon>
        <taxon>asterids</taxon>
        <taxon>lamiids</taxon>
        <taxon>Solanales</taxon>
        <taxon>Solanaceae</taxon>
        <taxon>Nicotianoideae</taxon>
        <taxon>Nicotianeae</taxon>
        <taxon>Nicotiana</taxon>
    </lineage>
</organism>
<feature type="domain" description="Integrase zinc-binding" evidence="2">
    <location>
        <begin position="218"/>
        <end position="267"/>
    </location>
</feature>
<feature type="domain" description="Reverse transcriptase/retrotransposon-derived protein RNase H-like" evidence="1">
    <location>
        <begin position="85"/>
        <end position="135"/>
    </location>
</feature>
<evidence type="ECO:0000259" key="2">
    <source>
        <dbReference type="Pfam" id="PF17921"/>
    </source>
</evidence>
<dbReference type="InterPro" id="IPR041588">
    <property type="entry name" value="Integrase_H2C2"/>
</dbReference>
<dbReference type="InterPro" id="IPR043502">
    <property type="entry name" value="DNA/RNA_pol_sf"/>
</dbReference>
<evidence type="ECO:0000259" key="1">
    <source>
        <dbReference type="Pfam" id="PF17919"/>
    </source>
</evidence>
<protein>
    <submittedName>
        <fullName evidence="4">Uncharacterized protein LOC104229815</fullName>
    </submittedName>
</protein>
<dbReference type="Pfam" id="PF17919">
    <property type="entry name" value="RT_RNaseH_2"/>
    <property type="match status" value="1"/>
</dbReference>
<dbReference type="Gene3D" id="3.30.70.270">
    <property type="match status" value="1"/>
</dbReference>
<dbReference type="SUPFAM" id="SSF56672">
    <property type="entry name" value="DNA/RNA polymerases"/>
    <property type="match status" value="1"/>
</dbReference>
<dbReference type="eggNOG" id="KOG0017">
    <property type="taxonomic scope" value="Eukaryota"/>
</dbReference>
<dbReference type="InterPro" id="IPR041577">
    <property type="entry name" value="RT_RNaseH_2"/>
</dbReference>
<name>A0A1U7WQG8_NICSY</name>
<dbReference type="Gene3D" id="1.10.340.70">
    <property type="match status" value="1"/>
</dbReference>
<reference evidence="4" key="2">
    <citation type="submission" date="2025-08" db="UniProtKB">
        <authorList>
            <consortium name="RefSeq"/>
        </authorList>
    </citation>
    <scope>IDENTIFICATION</scope>
    <source>
        <tissue evidence="4">Leaf</tissue>
    </source>
</reference>
<proteinExistence type="predicted"/>
<dbReference type="OrthoDB" id="1303608at2759"/>
<accession>A0A1U7WQG8</accession>
<keyword evidence="3" id="KW-1185">Reference proteome</keyword>
<dbReference type="Proteomes" id="UP000189701">
    <property type="component" value="Unplaced"/>
</dbReference>
<gene>
    <name evidence="4" type="primary">LOC104229815</name>
</gene>
<dbReference type="PANTHER" id="PTHR48475:SF2">
    <property type="entry name" value="RIBONUCLEASE H"/>
    <property type="match status" value="1"/>
</dbReference>
<dbReference type="PANTHER" id="PTHR48475">
    <property type="entry name" value="RIBONUCLEASE H"/>
    <property type="match status" value="1"/>
</dbReference>
<sequence>MKLNPEKYAFEVGSGKFLGFMVSNRGIEINPDKIKATEEITVVNNMKSIQRLTERIAALGRFISRSSDWSHHFFSLLKKKNNFVWTPECQQALEELKRYLSSPSLLYTLKEDETLYLYLAVSEVAISGMLVREEKGLELAKGLGAEVIDAKCDSLLVVNQRNKYIDYLKHGKLPSDPKESRALRAKAARFSLDENGTLYRRTFDGPLAVCLGPGDTDYVLREIHEGTCGNHFGADSLVRKVIRTGYYWDSMEKDTKEFVRRCDKCQRLALMIHQPDEQLHSVLSPWPFMK</sequence>
<dbReference type="AlphaFoldDB" id="A0A1U7WQG8"/>
<dbReference type="InterPro" id="IPR043128">
    <property type="entry name" value="Rev_trsase/Diguanyl_cyclase"/>
</dbReference>
<evidence type="ECO:0000313" key="4">
    <source>
        <dbReference type="RefSeq" id="XP_009780828.1"/>
    </source>
</evidence>
<dbReference type="Pfam" id="PF17921">
    <property type="entry name" value="Integrase_H2C2"/>
    <property type="match status" value="1"/>
</dbReference>
<evidence type="ECO:0000313" key="3">
    <source>
        <dbReference type="Proteomes" id="UP000189701"/>
    </source>
</evidence>
<dbReference type="RefSeq" id="XP_009780828.1">
    <property type="nucleotide sequence ID" value="XM_009782526.1"/>
</dbReference>